<keyword evidence="3" id="KW-1185">Reference proteome</keyword>
<accession>A0A1Y6CXU9</accession>
<evidence type="ECO:0000256" key="1">
    <source>
        <dbReference type="SAM" id="SignalP"/>
    </source>
</evidence>
<reference evidence="3" key="1">
    <citation type="submission" date="2017-04" db="EMBL/GenBank/DDBJ databases">
        <authorList>
            <person name="Varghese N."/>
            <person name="Submissions S."/>
        </authorList>
    </citation>
    <scope>NUCLEOTIDE SEQUENCE [LARGE SCALE GENOMIC DNA]</scope>
    <source>
        <strain evidence="3">RKEM611</strain>
    </source>
</reference>
<dbReference type="AlphaFoldDB" id="A0A1Y6CXU9"/>
<dbReference type="EMBL" id="FWZT01000051">
    <property type="protein sequence ID" value="SMF83980.1"/>
    <property type="molecule type" value="Genomic_DNA"/>
</dbReference>
<proteinExistence type="predicted"/>
<feature type="chain" id="PRO_5013164859" evidence="1">
    <location>
        <begin position="19"/>
        <end position="104"/>
    </location>
</feature>
<keyword evidence="1" id="KW-0732">Signal</keyword>
<dbReference type="RefSeq" id="WP_132326422.1">
    <property type="nucleotide sequence ID" value="NZ_FWZT01000051.1"/>
</dbReference>
<sequence>MKLFYATILVLITGSAIAMPSEQQKDQMTKACVKTGILVGLVDDKAKECPESIKSIKRGDRNAQPLVCVLSNKAHKLMKTKCWDAALAVYKEIPSLFRPSVEGL</sequence>
<gene>
    <name evidence="2" type="ORF">SAMN06296036_1516</name>
</gene>
<dbReference type="Proteomes" id="UP000192907">
    <property type="component" value="Unassembled WGS sequence"/>
</dbReference>
<evidence type="ECO:0000313" key="3">
    <source>
        <dbReference type="Proteomes" id="UP000192907"/>
    </source>
</evidence>
<name>A0A1Y6CXU9_9BACT</name>
<evidence type="ECO:0000313" key="2">
    <source>
        <dbReference type="EMBL" id="SMF83980.1"/>
    </source>
</evidence>
<dbReference type="STRING" id="1513793.SAMN06296036_1516"/>
<organism evidence="2 3">
    <name type="scientific">Pseudobacteriovorax antillogorgiicola</name>
    <dbReference type="NCBI Taxonomy" id="1513793"/>
    <lineage>
        <taxon>Bacteria</taxon>
        <taxon>Pseudomonadati</taxon>
        <taxon>Bdellovibrionota</taxon>
        <taxon>Oligoflexia</taxon>
        <taxon>Oligoflexales</taxon>
        <taxon>Pseudobacteriovoracaceae</taxon>
        <taxon>Pseudobacteriovorax</taxon>
    </lineage>
</organism>
<protein>
    <submittedName>
        <fullName evidence="2">Uncharacterized protein</fullName>
    </submittedName>
</protein>
<feature type="signal peptide" evidence="1">
    <location>
        <begin position="1"/>
        <end position="18"/>
    </location>
</feature>